<dbReference type="SUPFAM" id="SSF53335">
    <property type="entry name" value="S-adenosyl-L-methionine-dependent methyltransferases"/>
    <property type="match status" value="1"/>
</dbReference>
<proteinExistence type="predicted"/>
<dbReference type="InterPro" id="IPR029063">
    <property type="entry name" value="SAM-dependent_MTases_sf"/>
</dbReference>
<accession>A0A426UC41</accession>
<gene>
    <name evidence="1" type="ORF">EI684_00340</name>
</gene>
<organism evidence="1 2">
    <name type="scientific">Candidatus Viridilinea halotolerans</name>
    <dbReference type="NCBI Taxonomy" id="2491704"/>
    <lineage>
        <taxon>Bacteria</taxon>
        <taxon>Bacillati</taxon>
        <taxon>Chloroflexota</taxon>
        <taxon>Chloroflexia</taxon>
        <taxon>Chloroflexales</taxon>
        <taxon>Chloroflexineae</taxon>
        <taxon>Oscillochloridaceae</taxon>
        <taxon>Candidatus Viridilinea</taxon>
    </lineage>
</organism>
<evidence type="ECO:0000313" key="1">
    <source>
        <dbReference type="EMBL" id="RRR78423.1"/>
    </source>
</evidence>
<dbReference type="EMBL" id="RSAS01000015">
    <property type="protein sequence ID" value="RRR78423.1"/>
    <property type="molecule type" value="Genomic_DNA"/>
</dbReference>
<name>A0A426UC41_9CHLR</name>
<evidence type="ECO:0000313" key="2">
    <source>
        <dbReference type="Proteomes" id="UP000280307"/>
    </source>
</evidence>
<dbReference type="AlphaFoldDB" id="A0A426UC41"/>
<sequence length="161" mass="18518">MKPTDVGVEFGSGRSTAWFAARLASLCSIESNALWYERVKKELTQSGLIAKVDYRLCEDHLDYVKQIETFQNETIDFCLVDGAVRDQCALHMLQKIKRGGLLVIDNVNWFLPNDSTRSPDSRRTATGCTNQIWEEVWQQLKNWRKIWTSNGISDTGIWFKP</sequence>
<reference evidence="1 2" key="1">
    <citation type="submission" date="2018-12" db="EMBL/GenBank/DDBJ databases">
        <title>Genome Sequence of Candidatus Viridilinea halotolerans isolated from saline sulfide-rich spring.</title>
        <authorList>
            <person name="Grouzdev D.S."/>
            <person name="Burganskaya E.I."/>
            <person name="Krutkina M.S."/>
            <person name="Sukhacheva M.V."/>
            <person name="Gorlenko V.M."/>
        </authorList>
    </citation>
    <scope>NUCLEOTIDE SEQUENCE [LARGE SCALE GENOMIC DNA]</scope>
    <source>
        <strain evidence="1">Chok-6</strain>
    </source>
</reference>
<protein>
    <recommendedName>
        <fullName evidence="3">Class I SAM-dependent methyltransferase</fullName>
    </recommendedName>
</protein>
<dbReference type="Proteomes" id="UP000280307">
    <property type="component" value="Unassembled WGS sequence"/>
</dbReference>
<comment type="caution">
    <text evidence="1">The sequence shown here is derived from an EMBL/GenBank/DDBJ whole genome shotgun (WGS) entry which is preliminary data.</text>
</comment>
<dbReference type="Gene3D" id="3.40.50.150">
    <property type="entry name" value="Vaccinia Virus protein VP39"/>
    <property type="match status" value="1"/>
</dbReference>
<evidence type="ECO:0008006" key="3">
    <source>
        <dbReference type="Google" id="ProtNLM"/>
    </source>
</evidence>